<dbReference type="PANTHER" id="PTHR30336:SF4">
    <property type="entry name" value="ENVELOPE BIOGENESIS FACTOR ELYC"/>
    <property type="match status" value="1"/>
</dbReference>
<dbReference type="GO" id="GO:0000270">
    <property type="term" value="P:peptidoglycan metabolic process"/>
    <property type="evidence" value="ECO:0007669"/>
    <property type="project" value="TreeGrafter"/>
</dbReference>
<dbReference type="EMBL" id="LFVU01000028">
    <property type="protein sequence ID" value="KMT21091.1"/>
    <property type="molecule type" value="Genomic_DNA"/>
</dbReference>
<dbReference type="PANTHER" id="PTHR30336">
    <property type="entry name" value="INNER MEMBRANE PROTEIN, PROBABLE PERMEASE"/>
    <property type="match status" value="1"/>
</dbReference>
<dbReference type="PATRIC" id="fig|1121307.3.peg.690"/>
<dbReference type="InterPro" id="IPR003848">
    <property type="entry name" value="DUF218"/>
</dbReference>
<dbReference type="CDD" id="cd06259">
    <property type="entry name" value="YdcF-like"/>
    <property type="match status" value="1"/>
</dbReference>
<dbReference type="GO" id="GO:0043164">
    <property type="term" value="P:Gram-negative-bacterium-type cell wall biogenesis"/>
    <property type="evidence" value="ECO:0007669"/>
    <property type="project" value="TreeGrafter"/>
</dbReference>
<accession>A0A0J8FZW0</accession>
<dbReference type="InterPro" id="IPR014729">
    <property type="entry name" value="Rossmann-like_a/b/a_fold"/>
</dbReference>
<name>A0A0J8FZW0_CLOCY</name>
<proteinExistence type="predicted"/>
<dbReference type="RefSeq" id="WP_053083330.1">
    <property type="nucleotide sequence ID" value="NZ_LFVU01000028.1"/>
</dbReference>
<reference evidence="2 3" key="1">
    <citation type="submission" date="2015-06" db="EMBL/GenBank/DDBJ databases">
        <title>Draft genome sequence of the purine-degrading Clostridium cylindrosporum HC-1 (DSM 605).</title>
        <authorList>
            <person name="Poehlein A."/>
            <person name="Schiel-Bengelsdorf B."/>
            <person name="Bengelsdorf F."/>
            <person name="Daniel R."/>
            <person name="Duerre P."/>
        </authorList>
    </citation>
    <scope>NUCLEOTIDE SEQUENCE [LARGE SCALE GENOMIC DNA]</scope>
    <source>
        <strain evidence="2 3">DSM 605</strain>
    </source>
</reference>
<dbReference type="Pfam" id="PF02698">
    <property type="entry name" value="DUF218"/>
    <property type="match status" value="1"/>
</dbReference>
<organism evidence="2 3">
    <name type="scientific">Clostridium cylindrosporum DSM 605</name>
    <dbReference type="NCBI Taxonomy" id="1121307"/>
    <lineage>
        <taxon>Bacteria</taxon>
        <taxon>Bacillati</taxon>
        <taxon>Bacillota</taxon>
        <taxon>Clostridia</taxon>
        <taxon>Eubacteriales</taxon>
        <taxon>Clostridiaceae</taxon>
        <taxon>Clostridium</taxon>
    </lineage>
</organism>
<comment type="caution">
    <text evidence="2">The sequence shown here is derived from an EMBL/GenBank/DDBJ whole genome shotgun (WGS) entry which is preliminary data.</text>
</comment>
<protein>
    <recommendedName>
        <fullName evidence="1">DUF218 domain-containing protein</fullName>
    </recommendedName>
</protein>
<sequence>MKKVVKVFIVLLCLFSILMMYTGYQIYSFANKEVKKSDAIMVLGCRVKGEEPSLSLERRMETALALYNNGYGEKIILSGGKGKGEDISEAEAMRRFFIKKGVDSNNLILEDKSTSTYENFKYSKVLMGKSNIKSLVVVSNGYHLRRAASIASKFNINASYKGFILSDHIFIELKGILREIIATYKYVLIGK</sequence>
<evidence type="ECO:0000313" key="2">
    <source>
        <dbReference type="EMBL" id="KMT21091.1"/>
    </source>
</evidence>
<feature type="domain" description="DUF218" evidence="1">
    <location>
        <begin position="38"/>
        <end position="159"/>
    </location>
</feature>
<evidence type="ECO:0000259" key="1">
    <source>
        <dbReference type="Pfam" id="PF02698"/>
    </source>
</evidence>
<dbReference type="GO" id="GO:0005886">
    <property type="term" value="C:plasma membrane"/>
    <property type="evidence" value="ECO:0007669"/>
    <property type="project" value="TreeGrafter"/>
</dbReference>
<keyword evidence="3" id="KW-1185">Reference proteome</keyword>
<dbReference type="Proteomes" id="UP000036756">
    <property type="component" value="Unassembled WGS sequence"/>
</dbReference>
<dbReference type="AlphaFoldDB" id="A0A0J8FZW0"/>
<dbReference type="OrthoDB" id="9782395at2"/>
<evidence type="ECO:0000313" key="3">
    <source>
        <dbReference type="Proteomes" id="UP000036756"/>
    </source>
</evidence>
<gene>
    <name evidence="2" type="ORF">CLCY_1c03250</name>
</gene>
<dbReference type="InterPro" id="IPR051599">
    <property type="entry name" value="Cell_Envelope_Assoc"/>
</dbReference>
<dbReference type="Gene3D" id="3.40.50.620">
    <property type="entry name" value="HUPs"/>
    <property type="match status" value="1"/>
</dbReference>